<dbReference type="EMBL" id="JACHCC010000007">
    <property type="protein sequence ID" value="MBB6500772.1"/>
    <property type="molecule type" value="Genomic_DNA"/>
</dbReference>
<organism evidence="2 3">
    <name type="scientific">Pedobacter cryoconitis</name>
    <dbReference type="NCBI Taxonomy" id="188932"/>
    <lineage>
        <taxon>Bacteria</taxon>
        <taxon>Pseudomonadati</taxon>
        <taxon>Bacteroidota</taxon>
        <taxon>Sphingobacteriia</taxon>
        <taxon>Sphingobacteriales</taxon>
        <taxon>Sphingobacteriaceae</taxon>
        <taxon>Pedobacter</taxon>
    </lineage>
</organism>
<evidence type="ECO:0000313" key="3">
    <source>
        <dbReference type="Proteomes" id="UP000521017"/>
    </source>
</evidence>
<dbReference type="RefSeq" id="WP_184625888.1">
    <property type="nucleotide sequence ID" value="NZ_JACHCC010000007.1"/>
</dbReference>
<name>A0A7X0J6J2_9SPHI</name>
<feature type="chain" id="PRO_5030719049" description="YD repeat-containing protein" evidence="1">
    <location>
        <begin position="27"/>
        <end position="1260"/>
    </location>
</feature>
<evidence type="ECO:0000313" key="2">
    <source>
        <dbReference type="EMBL" id="MBB6500772.1"/>
    </source>
</evidence>
<evidence type="ECO:0000256" key="1">
    <source>
        <dbReference type="SAM" id="SignalP"/>
    </source>
</evidence>
<comment type="caution">
    <text evidence="2">The sequence shown here is derived from an EMBL/GenBank/DDBJ whole genome shotgun (WGS) entry which is preliminary data.</text>
</comment>
<accession>A0A7X0J6J2</accession>
<sequence length="1260" mass="140612">MKSKSTFLRSVKLLAMLLLLVKISHAQGSLPVFEQTVIPSTPNASALSRYIDYPVSLSTGVPDISLPLYTFTSKKLSVPISLSYHAGGIKVSDKSVTMGAGWTLNAGGAISRVIRDIPDESENGYLNMIYPNEAYFTSTQKSYCLANGLINIYTDGAVKQDGEPDIFYYNFLDQGGKFLFRNRIAPDVTPKPVTIPYSPIKIDWPQIILKPCIITGTNGDTYRFEYVGDNYYLPASYLFDPNRGTTPTAWYLTKIISADKTDSISFVYETGLPNHVNYNTHTAQSVYSAITFTPGAAGMTVRNGITDYTLNTSRLKEITSVNGKVHFTYDNTTSRLNKIDIYNNVNNVSSEIKSLQIYQSQFQNCTRTRLDSIMETGYVNNVATKTNPPYKFTYYSSDAPPDFTFDQDLWGFYNGNGNSDMLLVKSPSDVKLTYGVLPPQDFVPAPEKRAVNAENSKKGSLTGITYPTGGNTNFTMEPNQITTTVNTDTVLYIPPTVHGMTNFDMVPNDPVSGVSLTFQPKTPNVVMTFTASVYCHSGSCTSSLALLYLYDITLNQLVAALNLGHFNDSKTYDAKDTYTLDVTHQYRLYFPTPGLISNYNQTPYYRLNASVIESYPYNATTLPALKTVLAGGLRIRQIQHNDGKGSTLTKTYNYTKPYFNSEVYQGNIGYMLSALTKSQYLLQSNATSITGTSFYHYGMGDRSKIYGEGISIPVGGSSNSSVSYQEVEEVMTGNNNTTSGKTVYTFNTARDFVDHWFPFFRLDRDLIRSQLLDKKIYKNDSNGSPVLINQVTNTYNNVNDFAGDTPGRDSIKFYAAYTDFNFQELASRTGNYRMPNEITGGDSPSNYSFGCPIFGQSFMNYFHILPYYYHVVRPLLSSTVTTNFDLNGQNPVSSEIDYNYDNYAHMLPTRITTKNSDQKIKIQTIKYPLDYNYQASCNLQSCVTSFNQQLLALNQQKDQDQWAAVGKQDRTGYDQYEAVYTSSVKQLASLYNTCVSQFTQCYATAENNLPATDKAIAYMQDKNVIASKVDVTTTVDGTQTEKIKTDYQAFSSNIVRPQQINVQTGTTSLEAREQFYAYDASGNLLEQSKTGGAHSAYQWDYNGTYLVAQANNAKNQDIFYDSFENGNGNSTVNDSKTGHYSYTGGYSKALSGLDAGSYILTYWLKSASDNTWSLQTSPVNVAASTYSISIPAGQIDDVCFYPSNAQMTTYTYDPLVGMTSSTDSKNMTTYYEYDGLQRLINIKDNNRNIIKHTDYHYQNQ</sequence>
<gene>
    <name evidence="2" type="ORF">HDF25_002931</name>
</gene>
<protein>
    <recommendedName>
        <fullName evidence="4">YD repeat-containing protein</fullName>
    </recommendedName>
</protein>
<keyword evidence="1" id="KW-0732">Signal</keyword>
<reference evidence="2 3" key="1">
    <citation type="submission" date="2020-08" db="EMBL/GenBank/DDBJ databases">
        <title>Genomic Encyclopedia of Type Strains, Phase IV (KMG-V): Genome sequencing to study the core and pangenomes of soil and plant-associated prokaryotes.</title>
        <authorList>
            <person name="Whitman W."/>
        </authorList>
    </citation>
    <scope>NUCLEOTIDE SEQUENCE [LARGE SCALE GENOMIC DNA]</scope>
    <source>
        <strain evidence="2 3">M2T3</strain>
    </source>
</reference>
<dbReference type="AlphaFoldDB" id="A0A7X0J6J2"/>
<feature type="signal peptide" evidence="1">
    <location>
        <begin position="1"/>
        <end position="26"/>
    </location>
</feature>
<proteinExistence type="predicted"/>
<dbReference type="Proteomes" id="UP000521017">
    <property type="component" value="Unassembled WGS sequence"/>
</dbReference>
<evidence type="ECO:0008006" key="4">
    <source>
        <dbReference type="Google" id="ProtNLM"/>
    </source>
</evidence>